<keyword evidence="1" id="KW-0808">Transferase</keyword>
<keyword evidence="2" id="KW-1185">Reference proteome</keyword>
<reference evidence="1" key="1">
    <citation type="submission" date="2022-07" db="EMBL/GenBank/DDBJ databases">
        <title>Phylogenomic reconstructions and comparative analyses of Kickxellomycotina fungi.</title>
        <authorList>
            <person name="Reynolds N.K."/>
            <person name="Stajich J.E."/>
            <person name="Barry K."/>
            <person name="Grigoriev I.V."/>
            <person name="Crous P."/>
            <person name="Smith M.E."/>
        </authorList>
    </citation>
    <scope>NUCLEOTIDE SEQUENCE</scope>
    <source>
        <strain evidence="1">Benny 63K</strain>
    </source>
</reference>
<organism evidence="1 2">
    <name type="scientific">Kickxella alabastrina</name>
    <dbReference type="NCBI Taxonomy" id="61397"/>
    <lineage>
        <taxon>Eukaryota</taxon>
        <taxon>Fungi</taxon>
        <taxon>Fungi incertae sedis</taxon>
        <taxon>Zoopagomycota</taxon>
        <taxon>Kickxellomycotina</taxon>
        <taxon>Kickxellomycetes</taxon>
        <taxon>Kickxellales</taxon>
        <taxon>Kickxellaceae</taxon>
        <taxon>Kickxella</taxon>
    </lineage>
</organism>
<evidence type="ECO:0000313" key="1">
    <source>
        <dbReference type="EMBL" id="KAJ1888927.1"/>
    </source>
</evidence>
<gene>
    <name evidence="1" type="primary">ADK2_2</name>
    <name evidence="1" type="ORF">LPJ66_008317</name>
</gene>
<accession>A0ACC1I718</accession>
<keyword evidence="1" id="KW-0418">Kinase</keyword>
<comment type="caution">
    <text evidence="1">The sequence shown here is derived from an EMBL/GenBank/DDBJ whole genome shotgun (WGS) entry which is preliminary data.</text>
</comment>
<protein>
    <submittedName>
        <fullName evidence="1">Adenylate kinase 2</fullName>
    </submittedName>
</protein>
<name>A0ACC1I718_9FUNG</name>
<sequence length="299" mass="33033">MLARTRQYHSSSGTNTLVFLGRHINSGGLFVPKRHQTTISTSASSLSAETATAVTTESAADILGDQNISSSNQLIKRFTRNGVPLRMLILGAPGAGKGTQSSRIRNHFAVTTISSGDVLRRNILEQTPAGQQAQVSVARGELVPDNLIVSLIRNELETIQSSNWLLDGFPRNLAQAQALDQMLLATDQPLNAVVNLNVPEHVILNRIIERYVHVPSGRVYNLTYNPPKVPGVDDITGELLEHRPDDNPESFKRRLQQYHALTEPLLEYYRKAGVLASFAGDTSDIIFPQLKEFLDERFE</sequence>
<evidence type="ECO:0000313" key="2">
    <source>
        <dbReference type="Proteomes" id="UP001150581"/>
    </source>
</evidence>
<dbReference type="EMBL" id="JANBPG010001646">
    <property type="protein sequence ID" value="KAJ1888927.1"/>
    <property type="molecule type" value="Genomic_DNA"/>
</dbReference>
<proteinExistence type="predicted"/>
<dbReference type="Proteomes" id="UP001150581">
    <property type="component" value="Unassembled WGS sequence"/>
</dbReference>